<evidence type="ECO:0000256" key="4">
    <source>
        <dbReference type="ARBA" id="ARBA00022723"/>
    </source>
</evidence>
<reference evidence="11" key="1">
    <citation type="journal article" date="2021" name="Proc. Natl. Acad. Sci. U.S.A.">
        <title>A Catalog of Tens of Thousands of Viruses from Human Metagenomes Reveals Hidden Associations with Chronic Diseases.</title>
        <authorList>
            <person name="Tisza M.J."/>
            <person name="Buck C.B."/>
        </authorList>
    </citation>
    <scope>NUCLEOTIDE SEQUENCE</scope>
    <source>
        <strain evidence="11">CteLh2</strain>
    </source>
</reference>
<evidence type="ECO:0000256" key="6">
    <source>
        <dbReference type="ARBA" id="ARBA00023125"/>
    </source>
</evidence>
<dbReference type="GO" id="GO:0004519">
    <property type="term" value="F:endonuclease activity"/>
    <property type="evidence" value="ECO:0007669"/>
    <property type="project" value="UniProtKB-KW"/>
</dbReference>
<dbReference type="InterPro" id="IPR021027">
    <property type="entry name" value="Transposase_put_HTH"/>
</dbReference>
<evidence type="ECO:0000259" key="9">
    <source>
        <dbReference type="Pfam" id="PF07282"/>
    </source>
</evidence>
<sequence>MDSTIEVIKIHRKSREVNTVLKAYKYRIYPNKEQQQYFNKTFGCTRFIYNQMLADRIKSYEENKDLDIKAIKYPTPAQYKKEYEWLKEVDSLALANAQMNLDKAYKNFFRDKSVGFPKFKSKKNNYRSYTTNNQGGNIHIKDKRVKLPKVGYIKIKQHREFIGLIKSCTVSKTPSNKYFISILVDTENIVSPKLTTKVGIDLGIKDFAITSDGEVFSNPKNLKKSEKRLTKLQRDLSRKKKGSNNRYKARLKVAKLHEKIANQRKDYLHKISNYITNENQVIVIEDLKVSNLMKNHKLAKNIADVSWFEFRRQLEYKCAWKGRELIIAPSNYASSQLCSSCGNKSSQTKDLSCRTYVCPVCGMVMDRDINASINLLKLAM</sequence>
<dbReference type="PANTHER" id="PTHR30405">
    <property type="entry name" value="TRANSPOSASE"/>
    <property type="match status" value="1"/>
</dbReference>
<organism evidence="11">
    <name type="scientific">Siphoviridae sp. cteLh2</name>
    <dbReference type="NCBI Taxonomy" id="2825590"/>
    <lineage>
        <taxon>Viruses</taxon>
        <taxon>Duplodnaviria</taxon>
        <taxon>Heunggongvirae</taxon>
        <taxon>Uroviricota</taxon>
        <taxon>Caudoviricetes</taxon>
    </lineage>
</organism>
<evidence type="ECO:0000256" key="5">
    <source>
        <dbReference type="ARBA" id="ARBA00022833"/>
    </source>
</evidence>
<feature type="domain" description="Probable transposase IS891/IS1136/IS1341" evidence="8">
    <location>
        <begin position="184"/>
        <end position="295"/>
    </location>
</feature>
<dbReference type="GO" id="GO:0003677">
    <property type="term" value="F:DNA binding"/>
    <property type="evidence" value="ECO:0007669"/>
    <property type="project" value="UniProtKB-KW"/>
</dbReference>
<dbReference type="PANTHER" id="PTHR30405:SF25">
    <property type="entry name" value="RNA-GUIDED DNA ENDONUCLEASE INSQ-RELATED"/>
    <property type="match status" value="1"/>
</dbReference>
<dbReference type="Pfam" id="PF12323">
    <property type="entry name" value="HTH_OrfB_IS605"/>
    <property type="match status" value="1"/>
</dbReference>
<dbReference type="InterPro" id="IPR001959">
    <property type="entry name" value="Transposase"/>
</dbReference>
<dbReference type="NCBIfam" id="TIGR01766">
    <property type="entry name" value="IS200/IS605 family accessory protein TnpB-like domain"/>
    <property type="match status" value="1"/>
</dbReference>
<protein>
    <submittedName>
        <fullName evidence="11">Endonuclease</fullName>
    </submittedName>
</protein>
<dbReference type="GO" id="GO:0046872">
    <property type="term" value="F:metal ion binding"/>
    <property type="evidence" value="ECO:0007669"/>
    <property type="project" value="UniProtKB-KW"/>
</dbReference>
<dbReference type="NCBIfam" id="NF040570">
    <property type="entry name" value="guided_TnpB"/>
    <property type="match status" value="1"/>
</dbReference>
<comment type="similarity">
    <text evidence="2">In the N-terminal section; belongs to the transposase 2 family.</text>
</comment>
<evidence type="ECO:0000259" key="8">
    <source>
        <dbReference type="Pfam" id="PF01385"/>
    </source>
</evidence>
<evidence type="ECO:0000256" key="2">
    <source>
        <dbReference type="ARBA" id="ARBA00011044"/>
    </source>
</evidence>
<keyword evidence="11" id="KW-0540">Nuclease</keyword>
<accession>A0A8S5U5P2</accession>
<dbReference type="InterPro" id="IPR053522">
    <property type="entry name" value="RNA-guided_endonuclease_TnpB"/>
</dbReference>
<dbReference type="NCBIfam" id="NF038281">
    <property type="entry name" value="IS200_TnpB"/>
    <property type="match status" value="1"/>
</dbReference>
<dbReference type="InterPro" id="IPR010095">
    <property type="entry name" value="Cas12f1-like_TNB"/>
</dbReference>
<dbReference type="EMBL" id="BK016017">
    <property type="protein sequence ID" value="DAF89775.1"/>
    <property type="molecule type" value="Genomic_DNA"/>
</dbReference>
<dbReference type="Pfam" id="PF07282">
    <property type="entry name" value="Cas12f1-like_TNB"/>
    <property type="match status" value="1"/>
</dbReference>
<dbReference type="GO" id="GO:0006310">
    <property type="term" value="P:DNA recombination"/>
    <property type="evidence" value="ECO:0007669"/>
    <property type="project" value="UniProtKB-KW"/>
</dbReference>
<dbReference type="GO" id="GO:0032196">
    <property type="term" value="P:transposition"/>
    <property type="evidence" value="ECO:0007669"/>
    <property type="project" value="UniProtKB-KW"/>
</dbReference>
<keyword evidence="7" id="KW-0233">DNA recombination</keyword>
<name>A0A8S5U5P2_9CAUD</name>
<evidence type="ECO:0000256" key="7">
    <source>
        <dbReference type="ARBA" id="ARBA00023172"/>
    </source>
</evidence>
<evidence type="ECO:0000256" key="3">
    <source>
        <dbReference type="ARBA" id="ARBA00022578"/>
    </source>
</evidence>
<feature type="domain" description="Cas12f1-like TNB" evidence="9">
    <location>
        <begin position="307"/>
        <end position="375"/>
    </location>
</feature>
<keyword evidence="11" id="KW-0378">Hydrolase</keyword>
<evidence type="ECO:0000313" key="11">
    <source>
        <dbReference type="EMBL" id="DAF89775.1"/>
    </source>
</evidence>
<keyword evidence="5" id="KW-0862">Zinc</keyword>
<comment type="similarity">
    <text evidence="1">In the C-terminal section; belongs to the transposase 35 family.</text>
</comment>
<keyword evidence="11" id="KW-0255">Endonuclease</keyword>
<feature type="domain" description="Transposase putative helix-turn-helix" evidence="10">
    <location>
        <begin position="20"/>
        <end position="64"/>
    </location>
</feature>
<evidence type="ECO:0000256" key="1">
    <source>
        <dbReference type="ARBA" id="ARBA00008761"/>
    </source>
</evidence>
<keyword evidence="6" id="KW-0238">DNA-binding</keyword>
<dbReference type="Pfam" id="PF01385">
    <property type="entry name" value="OrfB_IS605"/>
    <property type="match status" value="1"/>
</dbReference>
<proteinExistence type="inferred from homology"/>
<dbReference type="InterPro" id="IPR051399">
    <property type="entry name" value="RNA-guided_DNA_endo/Transpos"/>
</dbReference>
<evidence type="ECO:0000259" key="10">
    <source>
        <dbReference type="Pfam" id="PF12323"/>
    </source>
</evidence>
<keyword evidence="4" id="KW-0479">Metal-binding</keyword>
<keyword evidence="3" id="KW-0815">Transposition</keyword>